<proteinExistence type="predicted"/>
<dbReference type="PROSITE" id="PS51123">
    <property type="entry name" value="OMPA_2"/>
    <property type="match status" value="1"/>
</dbReference>
<dbReference type="RefSeq" id="WP_052811572.1">
    <property type="nucleotide sequence ID" value="NZ_BBPI01000076.1"/>
</dbReference>
<dbReference type="InterPro" id="IPR006665">
    <property type="entry name" value="OmpA-like"/>
</dbReference>
<evidence type="ECO:0000256" key="4">
    <source>
        <dbReference type="PROSITE-ProRule" id="PRU00473"/>
    </source>
</evidence>
<name>A0A0A1WBE5_9SPHN</name>
<keyword evidence="2 4" id="KW-0472">Membrane</keyword>
<keyword evidence="8" id="KW-1185">Reference proteome</keyword>
<dbReference type="eggNOG" id="COG2885">
    <property type="taxonomic scope" value="Bacteria"/>
</dbReference>
<feature type="compositionally biased region" description="Basic and acidic residues" evidence="5">
    <location>
        <begin position="63"/>
        <end position="74"/>
    </location>
</feature>
<dbReference type="EMBL" id="BBPI01000076">
    <property type="protein sequence ID" value="GAM02286.1"/>
    <property type="molecule type" value="Genomic_DNA"/>
</dbReference>
<protein>
    <recommendedName>
        <fullName evidence="6">OmpA-like domain-containing protein</fullName>
    </recommendedName>
</protein>
<dbReference type="InterPro" id="IPR036737">
    <property type="entry name" value="OmpA-like_sf"/>
</dbReference>
<evidence type="ECO:0000313" key="8">
    <source>
        <dbReference type="Proteomes" id="UP000032305"/>
    </source>
</evidence>
<dbReference type="Proteomes" id="UP000032305">
    <property type="component" value="Unassembled WGS sequence"/>
</dbReference>
<dbReference type="InterPro" id="IPR006664">
    <property type="entry name" value="OMP_bac"/>
</dbReference>
<evidence type="ECO:0000256" key="2">
    <source>
        <dbReference type="ARBA" id="ARBA00023136"/>
    </source>
</evidence>
<feature type="compositionally biased region" description="Pro residues" evidence="5">
    <location>
        <begin position="75"/>
        <end position="85"/>
    </location>
</feature>
<dbReference type="Pfam" id="PF00691">
    <property type="entry name" value="OmpA"/>
    <property type="match status" value="1"/>
</dbReference>
<organism evidence="7 8">
    <name type="scientific">Sphingomonas parapaucimobilis NBRC 15100</name>
    <dbReference type="NCBI Taxonomy" id="1219049"/>
    <lineage>
        <taxon>Bacteria</taxon>
        <taxon>Pseudomonadati</taxon>
        <taxon>Pseudomonadota</taxon>
        <taxon>Alphaproteobacteria</taxon>
        <taxon>Sphingomonadales</taxon>
        <taxon>Sphingomonadaceae</taxon>
        <taxon>Sphingomonas</taxon>
    </lineage>
</organism>
<comment type="caution">
    <text evidence="7">The sequence shown here is derived from an EMBL/GenBank/DDBJ whole genome shotgun (WGS) entry which is preliminary data.</text>
</comment>
<evidence type="ECO:0000256" key="3">
    <source>
        <dbReference type="ARBA" id="ARBA00023237"/>
    </source>
</evidence>
<feature type="compositionally biased region" description="Low complexity" evidence="5">
    <location>
        <begin position="31"/>
        <end position="47"/>
    </location>
</feature>
<dbReference type="OrthoDB" id="9814546at2"/>
<feature type="region of interest" description="Disordered" evidence="5">
    <location>
        <begin position="174"/>
        <end position="214"/>
    </location>
</feature>
<dbReference type="PANTHER" id="PTHR30329">
    <property type="entry name" value="STATOR ELEMENT OF FLAGELLAR MOTOR COMPLEX"/>
    <property type="match status" value="1"/>
</dbReference>
<dbReference type="Gene3D" id="3.30.1330.60">
    <property type="entry name" value="OmpA-like domain"/>
    <property type="match status" value="1"/>
</dbReference>
<feature type="domain" description="OmpA-like" evidence="6">
    <location>
        <begin position="80"/>
        <end position="203"/>
    </location>
</feature>
<feature type="region of interest" description="Disordered" evidence="5">
    <location>
        <begin position="30"/>
        <end position="90"/>
    </location>
</feature>
<reference evidence="7 8" key="1">
    <citation type="submission" date="2014-11" db="EMBL/GenBank/DDBJ databases">
        <title>Whole genome shotgun sequence of Sphingomonas parapaucimobilis NBRC 15100.</title>
        <authorList>
            <person name="Katano-Makiyama Y."/>
            <person name="Hosoyama A."/>
            <person name="Hashimoto M."/>
            <person name="Hosoyama Y."/>
            <person name="Noguchi M."/>
            <person name="Numata M."/>
            <person name="Tsuchikane K."/>
            <person name="Hirakata S."/>
            <person name="Uohara A."/>
            <person name="Shimodaira J."/>
            <person name="Ohji S."/>
            <person name="Ichikawa N."/>
            <person name="Kimura A."/>
            <person name="Yamazoe A."/>
            <person name="Fujita N."/>
        </authorList>
    </citation>
    <scope>NUCLEOTIDE SEQUENCE [LARGE SCALE GENOMIC DNA]</scope>
    <source>
        <strain evidence="7 8">NBRC 15100</strain>
    </source>
</reference>
<dbReference type="SUPFAM" id="SSF103088">
    <property type="entry name" value="OmpA-like"/>
    <property type="match status" value="1"/>
</dbReference>
<evidence type="ECO:0000256" key="5">
    <source>
        <dbReference type="SAM" id="MobiDB-lite"/>
    </source>
</evidence>
<evidence type="ECO:0000259" key="6">
    <source>
        <dbReference type="PROSITE" id="PS51123"/>
    </source>
</evidence>
<dbReference type="GO" id="GO:0009279">
    <property type="term" value="C:cell outer membrane"/>
    <property type="evidence" value="ECO:0007669"/>
    <property type="project" value="UniProtKB-SubCell"/>
</dbReference>
<dbReference type="PANTHER" id="PTHR30329:SF21">
    <property type="entry name" value="LIPOPROTEIN YIAD-RELATED"/>
    <property type="match status" value="1"/>
</dbReference>
<dbReference type="InterPro" id="IPR050330">
    <property type="entry name" value="Bact_OuterMem_StrucFunc"/>
</dbReference>
<keyword evidence="3" id="KW-0998">Cell outer membrane</keyword>
<dbReference type="AlphaFoldDB" id="A0A0A1WBE5"/>
<feature type="compositionally biased region" description="Basic and acidic residues" evidence="5">
    <location>
        <begin position="178"/>
        <end position="201"/>
    </location>
</feature>
<evidence type="ECO:0000256" key="1">
    <source>
        <dbReference type="ARBA" id="ARBA00004442"/>
    </source>
</evidence>
<accession>A0A0A1WBE5</accession>
<evidence type="ECO:0000313" key="7">
    <source>
        <dbReference type="EMBL" id="GAM02286.1"/>
    </source>
</evidence>
<gene>
    <name evidence="7" type="ORF">SP5_076_00680</name>
</gene>
<sequence length="214" mass="22061">MTIPTGNIKAARAFATVLIGLGITACQPSHEPAANEAAEAPANVEAESNMAMTGNAAAAAEPEESKKSIIRPDVEPSPTPTPPAEPVELTVPFPAKGAQPDPAGMALLDRLVADPVFALGGPITIWGHSDSSGSDASNLIASRKRAEAARDYLVKKGVAAERITVIALGEARPIAPNRKLDGSDDPEGRDKNRRVEIKVDLPRAAPAAEGGDPS</sequence>
<dbReference type="CDD" id="cd07185">
    <property type="entry name" value="OmpA_C-like"/>
    <property type="match status" value="1"/>
</dbReference>
<comment type="subcellular location">
    <subcellularLocation>
        <location evidence="1">Cell outer membrane</location>
    </subcellularLocation>
</comment>
<dbReference type="PRINTS" id="PR01021">
    <property type="entry name" value="OMPADOMAIN"/>
</dbReference>